<organism evidence="1 2">
    <name type="scientific">Anaeroselena agilis</name>
    <dbReference type="NCBI Taxonomy" id="3063788"/>
    <lineage>
        <taxon>Bacteria</taxon>
        <taxon>Bacillati</taxon>
        <taxon>Bacillota</taxon>
        <taxon>Negativicutes</taxon>
        <taxon>Acetonemataceae</taxon>
        <taxon>Anaeroselena</taxon>
    </lineage>
</organism>
<name>A0ABU3NX75_9FIRM</name>
<comment type="caution">
    <text evidence="1">The sequence shown here is derived from an EMBL/GenBank/DDBJ whole genome shotgun (WGS) entry which is preliminary data.</text>
</comment>
<dbReference type="EMBL" id="JAUOZS010000001">
    <property type="protein sequence ID" value="MDT8901403.1"/>
    <property type="molecule type" value="Genomic_DNA"/>
</dbReference>
<accession>A0ABU3NX75</accession>
<dbReference type="RefSeq" id="WP_413779913.1">
    <property type="nucleotide sequence ID" value="NZ_JAUOZS010000001.1"/>
</dbReference>
<keyword evidence="2" id="KW-1185">Reference proteome</keyword>
<dbReference type="Proteomes" id="UP001254848">
    <property type="component" value="Unassembled WGS sequence"/>
</dbReference>
<evidence type="ECO:0000313" key="2">
    <source>
        <dbReference type="Proteomes" id="UP001254848"/>
    </source>
</evidence>
<sequence>MKFNCPECRNPIKLTVEEIQKRHNSVTCPSCQKSIELKNNLPQSKEQNR</sequence>
<proteinExistence type="predicted"/>
<protein>
    <recommendedName>
        <fullName evidence="3">Zinc finger/thioredoxin putative domain-containing protein</fullName>
    </recommendedName>
</protein>
<dbReference type="Gene3D" id="2.20.28.160">
    <property type="match status" value="1"/>
</dbReference>
<gene>
    <name evidence="1" type="ORF">Q4T40_09145</name>
</gene>
<evidence type="ECO:0000313" key="1">
    <source>
        <dbReference type="EMBL" id="MDT8901403.1"/>
    </source>
</evidence>
<evidence type="ECO:0008006" key="3">
    <source>
        <dbReference type="Google" id="ProtNLM"/>
    </source>
</evidence>
<reference evidence="1 2" key="1">
    <citation type="submission" date="2023-07" db="EMBL/GenBank/DDBJ databases">
        <title>The novel representative of Negativicutes class, Anaeroselena agilis gen. nov. sp. nov.</title>
        <authorList>
            <person name="Prokofeva M.I."/>
            <person name="Elcheninov A.G."/>
            <person name="Klyukina A."/>
            <person name="Kublanov I.V."/>
            <person name="Frolov E.N."/>
            <person name="Podosokorskaya O.A."/>
        </authorList>
    </citation>
    <scope>NUCLEOTIDE SEQUENCE [LARGE SCALE GENOMIC DNA]</scope>
    <source>
        <strain evidence="1 2">4137-cl</strain>
    </source>
</reference>